<protein>
    <recommendedName>
        <fullName evidence="13">C2H2-type domain-containing protein</fullName>
    </recommendedName>
</protein>
<dbReference type="GO" id="GO:0000977">
    <property type="term" value="F:RNA polymerase II transcription regulatory region sequence-specific DNA binding"/>
    <property type="evidence" value="ECO:0007669"/>
    <property type="project" value="TreeGrafter"/>
</dbReference>
<evidence type="ECO:0000256" key="8">
    <source>
        <dbReference type="ARBA" id="ARBA00023015"/>
    </source>
</evidence>
<evidence type="ECO:0000256" key="11">
    <source>
        <dbReference type="PROSITE-ProRule" id="PRU00042"/>
    </source>
</evidence>
<feature type="region of interest" description="Disordered" evidence="12">
    <location>
        <begin position="308"/>
        <end position="327"/>
    </location>
</feature>
<keyword evidence="2" id="KW-0217">Developmental protein</keyword>
<dbReference type="PANTHER" id="PTHR14196">
    <property type="entry name" value="ODD-SKIPPED - RELATED"/>
    <property type="match status" value="1"/>
</dbReference>
<evidence type="ECO:0000256" key="5">
    <source>
        <dbReference type="ARBA" id="ARBA00022771"/>
    </source>
</evidence>
<comment type="caution">
    <text evidence="14">The sequence shown here is derived from an EMBL/GenBank/DDBJ whole genome shotgun (WGS) entry which is preliminary data.</text>
</comment>
<dbReference type="FunFam" id="3.30.160.60:FF:000311">
    <property type="entry name" value="protein odd-skipped-related 2 isoform X1"/>
    <property type="match status" value="1"/>
</dbReference>
<keyword evidence="9" id="KW-0804">Transcription</keyword>
<evidence type="ECO:0000256" key="2">
    <source>
        <dbReference type="ARBA" id="ARBA00022473"/>
    </source>
</evidence>
<dbReference type="AlphaFoldDB" id="A0AAW0X7T5"/>
<evidence type="ECO:0000256" key="9">
    <source>
        <dbReference type="ARBA" id="ARBA00023163"/>
    </source>
</evidence>
<keyword evidence="15" id="KW-1185">Reference proteome</keyword>
<accession>A0AAW0X7T5</accession>
<evidence type="ECO:0000256" key="3">
    <source>
        <dbReference type="ARBA" id="ARBA00022723"/>
    </source>
</evidence>
<dbReference type="FunFam" id="3.30.160.60:FF:000671">
    <property type="entry name" value="Zinc finger protein 26"/>
    <property type="match status" value="1"/>
</dbReference>
<evidence type="ECO:0000259" key="13">
    <source>
        <dbReference type="PROSITE" id="PS50157"/>
    </source>
</evidence>
<evidence type="ECO:0000313" key="15">
    <source>
        <dbReference type="Proteomes" id="UP001445076"/>
    </source>
</evidence>
<organism evidence="14 15">
    <name type="scientific">Cherax quadricarinatus</name>
    <name type="common">Australian red claw crayfish</name>
    <dbReference type="NCBI Taxonomy" id="27406"/>
    <lineage>
        <taxon>Eukaryota</taxon>
        <taxon>Metazoa</taxon>
        <taxon>Ecdysozoa</taxon>
        <taxon>Arthropoda</taxon>
        <taxon>Crustacea</taxon>
        <taxon>Multicrustacea</taxon>
        <taxon>Malacostraca</taxon>
        <taxon>Eumalacostraca</taxon>
        <taxon>Eucarida</taxon>
        <taxon>Decapoda</taxon>
        <taxon>Pleocyemata</taxon>
        <taxon>Astacidea</taxon>
        <taxon>Parastacoidea</taxon>
        <taxon>Parastacidae</taxon>
        <taxon>Cherax</taxon>
    </lineage>
</organism>
<dbReference type="InterPro" id="IPR050717">
    <property type="entry name" value="C2H2-ZF_Transcription_Reg"/>
</dbReference>
<keyword evidence="4" id="KW-0677">Repeat</keyword>
<dbReference type="Gene3D" id="3.30.160.60">
    <property type="entry name" value="Classic Zinc Finger"/>
    <property type="match status" value="3"/>
</dbReference>
<name>A0AAW0X7T5_CHEQU</name>
<feature type="region of interest" description="Disordered" evidence="12">
    <location>
        <begin position="1"/>
        <end position="35"/>
    </location>
</feature>
<feature type="domain" description="C2H2-type" evidence="13">
    <location>
        <begin position="161"/>
        <end position="188"/>
    </location>
</feature>
<reference evidence="14 15" key="1">
    <citation type="journal article" date="2024" name="BMC Genomics">
        <title>Genome assembly of redclaw crayfish (Cherax quadricarinatus) provides insights into its immune adaptation and hypoxia tolerance.</title>
        <authorList>
            <person name="Liu Z."/>
            <person name="Zheng J."/>
            <person name="Li H."/>
            <person name="Fang K."/>
            <person name="Wang S."/>
            <person name="He J."/>
            <person name="Zhou D."/>
            <person name="Weng S."/>
            <person name="Chi M."/>
            <person name="Gu Z."/>
            <person name="He J."/>
            <person name="Li F."/>
            <person name="Wang M."/>
        </authorList>
    </citation>
    <scope>NUCLEOTIDE SEQUENCE [LARGE SCALE GENOMIC DNA]</scope>
    <source>
        <strain evidence="14">ZL_2023a</strain>
    </source>
</reference>
<dbReference type="PANTHER" id="PTHR14196:SF0">
    <property type="entry name" value="PROTEIN BOWEL"/>
    <property type="match status" value="1"/>
</dbReference>
<dbReference type="GO" id="GO:0008270">
    <property type="term" value="F:zinc ion binding"/>
    <property type="evidence" value="ECO:0007669"/>
    <property type="project" value="UniProtKB-KW"/>
</dbReference>
<keyword evidence="10" id="KW-0539">Nucleus</keyword>
<dbReference type="GO" id="GO:0000981">
    <property type="term" value="F:DNA-binding transcription factor activity, RNA polymerase II-specific"/>
    <property type="evidence" value="ECO:0007669"/>
    <property type="project" value="TreeGrafter"/>
</dbReference>
<sequence length="327" mass="36122">MATSREAERATEKECSHSGLLTPPPTPTSPCGFQFPGLGGSLERGSAFTPWVPRGPSLLPLLSPFPLFPTIASVAAAASAKQTSGLDPRVMGMLQSYGSLGQLPWAALGAGDLALNRLLLTPGGRLSRPKKRYICKYCQREFTKSYNLLIHERTHTDERPFPCDICGKAFRRQDHLRDHKYIHSKEKPFRCEVCGKGFCQARTLAVHKAQHAHDAHPTSVQTSTSPPQNSPPQILPRTSPTDHNIDTSILRTTSLPVTAIPTPTLPKDVTLIPLYNYPVKKERELDSRKHTLEALVYPAAKKPFLLTEAEEDSGKKRRGFSIDDIMK</sequence>
<keyword evidence="3" id="KW-0479">Metal-binding</keyword>
<dbReference type="InterPro" id="IPR013087">
    <property type="entry name" value="Znf_C2H2_type"/>
</dbReference>
<evidence type="ECO:0000256" key="6">
    <source>
        <dbReference type="ARBA" id="ARBA00022788"/>
    </source>
</evidence>
<keyword evidence="7" id="KW-0862">Zinc</keyword>
<gene>
    <name evidence="14" type="ORF">OTU49_002919</name>
</gene>
<evidence type="ECO:0000256" key="10">
    <source>
        <dbReference type="ARBA" id="ARBA00023242"/>
    </source>
</evidence>
<feature type="domain" description="C2H2-type" evidence="13">
    <location>
        <begin position="133"/>
        <end position="160"/>
    </location>
</feature>
<feature type="compositionally biased region" description="Basic and acidic residues" evidence="12">
    <location>
        <begin position="1"/>
        <end position="16"/>
    </location>
</feature>
<feature type="region of interest" description="Disordered" evidence="12">
    <location>
        <begin position="210"/>
        <end position="245"/>
    </location>
</feature>
<dbReference type="InterPro" id="IPR036236">
    <property type="entry name" value="Znf_C2H2_sf"/>
</dbReference>
<feature type="compositionally biased region" description="Low complexity" evidence="12">
    <location>
        <begin position="217"/>
        <end position="227"/>
    </location>
</feature>
<dbReference type="SMART" id="SM00355">
    <property type="entry name" value="ZnF_C2H2"/>
    <property type="match status" value="3"/>
</dbReference>
<evidence type="ECO:0000256" key="4">
    <source>
        <dbReference type="ARBA" id="ARBA00022737"/>
    </source>
</evidence>
<dbReference type="Proteomes" id="UP001445076">
    <property type="component" value="Unassembled WGS sequence"/>
</dbReference>
<feature type="domain" description="C2H2-type" evidence="13">
    <location>
        <begin position="189"/>
        <end position="216"/>
    </location>
</feature>
<proteinExistence type="predicted"/>
<dbReference type="PROSITE" id="PS00028">
    <property type="entry name" value="ZINC_FINGER_C2H2_1"/>
    <property type="match status" value="3"/>
</dbReference>
<keyword evidence="5 11" id="KW-0863">Zinc-finger</keyword>
<dbReference type="GO" id="GO:0005634">
    <property type="term" value="C:nucleus"/>
    <property type="evidence" value="ECO:0007669"/>
    <property type="project" value="UniProtKB-SubCell"/>
</dbReference>
<evidence type="ECO:0000256" key="12">
    <source>
        <dbReference type="SAM" id="MobiDB-lite"/>
    </source>
</evidence>
<comment type="subcellular location">
    <subcellularLocation>
        <location evidence="1">Nucleus</location>
    </subcellularLocation>
</comment>
<dbReference type="GO" id="GO:0007366">
    <property type="term" value="P:periodic partitioning by pair rule gene"/>
    <property type="evidence" value="ECO:0007669"/>
    <property type="project" value="UniProtKB-KW"/>
</dbReference>
<keyword evidence="6" id="KW-0562">Pair-rule protein</keyword>
<evidence type="ECO:0000313" key="14">
    <source>
        <dbReference type="EMBL" id="KAK8740456.1"/>
    </source>
</evidence>
<feature type="compositionally biased region" description="Polar residues" evidence="12">
    <location>
        <begin position="236"/>
        <end position="245"/>
    </location>
</feature>
<evidence type="ECO:0000256" key="1">
    <source>
        <dbReference type="ARBA" id="ARBA00004123"/>
    </source>
</evidence>
<dbReference type="PROSITE" id="PS50157">
    <property type="entry name" value="ZINC_FINGER_C2H2_2"/>
    <property type="match status" value="3"/>
</dbReference>
<dbReference type="EMBL" id="JARKIK010000033">
    <property type="protein sequence ID" value="KAK8740456.1"/>
    <property type="molecule type" value="Genomic_DNA"/>
</dbReference>
<dbReference type="Pfam" id="PF00096">
    <property type="entry name" value="zf-C2H2"/>
    <property type="match status" value="3"/>
</dbReference>
<dbReference type="FunFam" id="3.30.160.60:FF:000958">
    <property type="entry name" value="Odd skipped"/>
    <property type="match status" value="1"/>
</dbReference>
<evidence type="ECO:0000256" key="7">
    <source>
        <dbReference type="ARBA" id="ARBA00022833"/>
    </source>
</evidence>
<keyword evidence="8" id="KW-0805">Transcription regulation</keyword>
<dbReference type="SUPFAM" id="SSF57667">
    <property type="entry name" value="beta-beta-alpha zinc fingers"/>
    <property type="match status" value="2"/>
</dbReference>